<proteinExistence type="predicted"/>
<dbReference type="InterPro" id="IPR029050">
    <property type="entry name" value="Immunoprotect_excell_Ig-like"/>
</dbReference>
<evidence type="ECO:0008006" key="5">
    <source>
        <dbReference type="Google" id="ProtNLM"/>
    </source>
</evidence>
<dbReference type="Proteomes" id="UP000326779">
    <property type="component" value="Chromosome"/>
</dbReference>
<gene>
    <name evidence="3" type="ORF">D1010_07140</name>
</gene>
<reference evidence="3 4" key="1">
    <citation type="submission" date="2019-10" db="EMBL/GenBank/DDBJ databases">
        <title>The completed genome of Lactobacillus harbinensis M1.</title>
        <authorList>
            <person name="Zheng Y."/>
        </authorList>
    </citation>
    <scope>NUCLEOTIDE SEQUENCE [LARGE SCALE GENOMIC DNA]</scope>
    <source>
        <strain evidence="3 4">M1</strain>
    </source>
</reference>
<dbReference type="EMBL" id="CP045143">
    <property type="protein sequence ID" value="QFR23194.1"/>
    <property type="molecule type" value="Genomic_DNA"/>
</dbReference>
<organism evidence="3 4">
    <name type="scientific">Schleiferilactobacillus harbinensis</name>
    <dbReference type="NCBI Taxonomy" id="304207"/>
    <lineage>
        <taxon>Bacteria</taxon>
        <taxon>Bacillati</taxon>
        <taxon>Bacillota</taxon>
        <taxon>Bacilli</taxon>
        <taxon>Lactobacillales</taxon>
        <taxon>Lactobacillaceae</taxon>
        <taxon>Schleiferilactobacillus</taxon>
    </lineage>
</organism>
<evidence type="ECO:0000313" key="4">
    <source>
        <dbReference type="Proteomes" id="UP000326779"/>
    </source>
</evidence>
<sequence>MKQKKKFYKRWWFWVIVAVAVVLMAVIPQMGNSDSGSSATTASSAKPSAQKVAKGSSTKKESKSSSTSDKTIDFDNAKHKVLASATYPVQWSDASWVGTQVKVDKALLIKVPPFKDDGDGKTYQGIVVMHFSITAARDISIYPSQGTLITSDGQQATADSFDSDNFDGDIAKGVTKDGYVAWELPRMDDPKSIKTLRVKFDANYDTDDMDDDNSSKTYDFTVNL</sequence>
<dbReference type="RefSeq" id="WP_152260594.1">
    <property type="nucleotide sequence ID" value="NZ_CP045143.1"/>
</dbReference>
<evidence type="ECO:0000313" key="3">
    <source>
        <dbReference type="EMBL" id="QFR23194.1"/>
    </source>
</evidence>
<keyword evidence="1" id="KW-0732">Signal</keyword>
<accession>A0A5P8M4J5</accession>
<dbReference type="AlphaFoldDB" id="A0A5P8M4J5"/>
<evidence type="ECO:0000256" key="1">
    <source>
        <dbReference type="ARBA" id="ARBA00022729"/>
    </source>
</evidence>
<dbReference type="Gene3D" id="2.60.40.1240">
    <property type="match status" value="1"/>
</dbReference>
<protein>
    <recommendedName>
        <fullName evidence="5">DUF4352 domain-containing protein</fullName>
    </recommendedName>
</protein>
<feature type="compositionally biased region" description="Low complexity" evidence="2">
    <location>
        <begin position="35"/>
        <end position="49"/>
    </location>
</feature>
<feature type="region of interest" description="Disordered" evidence="2">
    <location>
        <begin position="35"/>
        <end position="70"/>
    </location>
</feature>
<name>A0A5P8M4J5_9LACO</name>
<evidence type="ECO:0000256" key="2">
    <source>
        <dbReference type="SAM" id="MobiDB-lite"/>
    </source>
</evidence>
<dbReference type="KEGG" id="lhb:D1010_07140"/>